<protein>
    <recommendedName>
        <fullName evidence="4">SCP domain-containing protein</fullName>
    </recommendedName>
</protein>
<feature type="signal peptide" evidence="3">
    <location>
        <begin position="1"/>
        <end position="18"/>
    </location>
</feature>
<dbReference type="PROSITE" id="PS01009">
    <property type="entry name" value="CRISP_1"/>
    <property type="match status" value="1"/>
</dbReference>
<dbReference type="Pfam" id="PF00188">
    <property type="entry name" value="CAP"/>
    <property type="match status" value="1"/>
</dbReference>
<keyword evidence="2" id="KW-0964">Secreted</keyword>
<dbReference type="InterPro" id="IPR001283">
    <property type="entry name" value="CRISP-related"/>
</dbReference>
<evidence type="ECO:0000256" key="2">
    <source>
        <dbReference type="ARBA" id="ARBA00022525"/>
    </source>
</evidence>
<reference evidence="5" key="1">
    <citation type="submission" date="2019-08" db="EMBL/GenBank/DDBJ databases">
        <title>The genome of the North American firefly Photinus pyralis.</title>
        <authorList>
            <consortium name="Photinus pyralis genome working group"/>
            <person name="Fallon T.R."/>
            <person name="Sander Lower S.E."/>
            <person name="Weng J.-K."/>
        </authorList>
    </citation>
    <scope>NUCLEOTIDE SEQUENCE</scope>
    <source>
        <strain evidence="5">TRF0915ILg1</strain>
        <tissue evidence="5">Whole body</tissue>
    </source>
</reference>
<dbReference type="InterPro" id="IPR018244">
    <property type="entry name" value="Allrgn_V5/Tpx1_CS"/>
</dbReference>
<proteinExistence type="predicted"/>
<dbReference type="SMART" id="SM00198">
    <property type="entry name" value="SCP"/>
    <property type="match status" value="1"/>
</dbReference>
<evidence type="ECO:0000313" key="5">
    <source>
        <dbReference type="EMBL" id="KAF2905517.1"/>
    </source>
</evidence>
<feature type="domain" description="SCP" evidence="4">
    <location>
        <begin position="29"/>
        <end position="182"/>
    </location>
</feature>
<dbReference type="PANTHER" id="PTHR10334">
    <property type="entry name" value="CYSTEINE-RICH SECRETORY PROTEIN-RELATED"/>
    <property type="match status" value="1"/>
</dbReference>
<organism evidence="5 6">
    <name type="scientific">Ignelater luminosus</name>
    <name type="common">Cucubano</name>
    <name type="synonym">Pyrophorus luminosus</name>
    <dbReference type="NCBI Taxonomy" id="2038154"/>
    <lineage>
        <taxon>Eukaryota</taxon>
        <taxon>Metazoa</taxon>
        <taxon>Ecdysozoa</taxon>
        <taxon>Arthropoda</taxon>
        <taxon>Hexapoda</taxon>
        <taxon>Insecta</taxon>
        <taxon>Pterygota</taxon>
        <taxon>Neoptera</taxon>
        <taxon>Endopterygota</taxon>
        <taxon>Coleoptera</taxon>
        <taxon>Polyphaga</taxon>
        <taxon>Elateriformia</taxon>
        <taxon>Elateroidea</taxon>
        <taxon>Elateridae</taxon>
        <taxon>Agrypninae</taxon>
        <taxon>Pyrophorini</taxon>
        <taxon>Ignelater</taxon>
    </lineage>
</organism>
<evidence type="ECO:0000256" key="3">
    <source>
        <dbReference type="SAM" id="SignalP"/>
    </source>
</evidence>
<gene>
    <name evidence="5" type="ORF">ILUMI_00663</name>
</gene>
<comment type="caution">
    <text evidence="5">The sequence shown here is derived from an EMBL/GenBank/DDBJ whole genome shotgun (WGS) entry which is preliminary data.</text>
</comment>
<name>A0A8K0GL06_IGNLU</name>
<dbReference type="InterPro" id="IPR035940">
    <property type="entry name" value="CAP_sf"/>
</dbReference>
<dbReference type="OrthoDB" id="414826at2759"/>
<dbReference type="PRINTS" id="PR00837">
    <property type="entry name" value="V5TPXLIKE"/>
</dbReference>
<keyword evidence="3" id="KW-0732">Signal</keyword>
<keyword evidence="6" id="KW-1185">Reference proteome</keyword>
<feature type="chain" id="PRO_5035463289" description="SCP domain-containing protein" evidence="3">
    <location>
        <begin position="19"/>
        <end position="202"/>
    </location>
</feature>
<dbReference type="InterPro" id="IPR002413">
    <property type="entry name" value="V5_allergen-like"/>
</dbReference>
<dbReference type="SUPFAM" id="SSF55797">
    <property type="entry name" value="PR-1-like"/>
    <property type="match status" value="1"/>
</dbReference>
<dbReference type="PROSITE" id="PS01010">
    <property type="entry name" value="CRISP_2"/>
    <property type="match status" value="1"/>
</dbReference>
<dbReference type="PRINTS" id="PR00838">
    <property type="entry name" value="V5ALLERGEN"/>
</dbReference>
<sequence>MNKTIILLYYTFFVVINAAEILEKGVSKENKKEIVDAHNELRLKLVNGQVPNQPRATDMKEMCWDEQLAKEAQRIANKLIFKHALVDDDRWISIGQNLAQRGSSVDVKNPSWESIVNDWFNEVKLYKYGPMYIHGTGHYTQVVWARTTQVGCGYVRFIDRKKKLPYRRLYVCNYGPGGNIDGVPPYKTGRCGCVGLCKTKCS</sequence>
<accession>A0A8K0GL06</accession>
<dbReference type="AlphaFoldDB" id="A0A8K0GL06"/>
<dbReference type="GO" id="GO:0005576">
    <property type="term" value="C:extracellular region"/>
    <property type="evidence" value="ECO:0007669"/>
    <property type="project" value="UniProtKB-SubCell"/>
</dbReference>
<dbReference type="Proteomes" id="UP000801492">
    <property type="component" value="Unassembled WGS sequence"/>
</dbReference>
<dbReference type="EMBL" id="VTPC01000516">
    <property type="protein sequence ID" value="KAF2905517.1"/>
    <property type="molecule type" value="Genomic_DNA"/>
</dbReference>
<dbReference type="CDD" id="cd05380">
    <property type="entry name" value="CAP_euk"/>
    <property type="match status" value="1"/>
</dbReference>
<evidence type="ECO:0000256" key="1">
    <source>
        <dbReference type="ARBA" id="ARBA00004613"/>
    </source>
</evidence>
<evidence type="ECO:0000259" key="4">
    <source>
        <dbReference type="SMART" id="SM00198"/>
    </source>
</evidence>
<comment type="subcellular location">
    <subcellularLocation>
        <location evidence="1">Secreted</location>
    </subcellularLocation>
</comment>
<evidence type="ECO:0000313" key="6">
    <source>
        <dbReference type="Proteomes" id="UP000801492"/>
    </source>
</evidence>
<dbReference type="InterPro" id="IPR014044">
    <property type="entry name" value="CAP_dom"/>
</dbReference>
<dbReference type="Gene3D" id="3.40.33.10">
    <property type="entry name" value="CAP"/>
    <property type="match status" value="1"/>
</dbReference>